<reference evidence="6 8" key="2">
    <citation type="submission" date="2019-07" db="EMBL/GenBank/DDBJ databases">
        <title>Genomic Encyclopedia of Archaeal and Bacterial Type Strains, Phase II (KMG-II): from individual species to whole genera.</title>
        <authorList>
            <person name="Goeker M."/>
        </authorList>
    </citation>
    <scope>NUCLEOTIDE SEQUENCE [LARGE SCALE GENOMIC DNA]</scope>
    <source>
        <strain evidence="6 8">DSM 3754</strain>
    </source>
</reference>
<evidence type="ECO:0000256" key="3">
    <source>
        <dbReference type="ARBA" id="ARBA00023274"/>
    </source>
</evidence>
<dbReference type="GO" id="GO:0000028">
    <property type="term" value="P:ribosomal small subunit assembly"/>
    <property type="evidence" value="ECO:0007669"/>
    <property type="project" value="TreeGrafter"/>
</dbReference>
<dbReference type="EMBL" id="CP038631">
    <property type="protein sequence ID" value="QCC45663.1"/>
    <property type="molecule type" value="Genomic_DNA"/>
</dbReference>
<evidence type="ECO:0000313" key="5">
    <source>
        <dbReference type="EMBL" id="QCC45663.1"/>
    </source>
</evidence>
<keyword evidence="3 4" id="KW-0687">Ribonucleoprotein</keyword>
<evidence type="ECO:0000313" key="7">
    <source>
        <dbReference type="Proteomes" id="UP000296216"/>
    </source>
</evidence>
<dbReference type="AlphaFoldDB" id="A0A4D6GV51"/>
<evidence type="ECO:0000256" key="2">
    <source>
        <dbReference type="ARBA" id="ARBA00022980"/>
    </source>
</evidence>
<reference evidence="5 7" key="1">
    <citation type="journal article" date="2019" name="Microbiol. Resour. Announc.">
        <title>The Genome Sequence of the Halobacterium salinarum Type Strain Is Closely Related to That of Laboratory Strains NRC-1 and R1.</title>
        <authorList>
            <person name="Pfeiffer F."/>
            <person name="Marchfelder A."/>
            <person name="Habermann B."/>
            <person name="Dyall-Smith M.L."/>
        </authorList>
    </citation>
    <scope>NUCLEOTIDE SEQUENCE [LARGE SCALE GENOMIC DNA]</scope>
    <source>
        <strain evidence="5">91-R6</strain>
        <strain evidence="7">ATCC 33171 / DSM 3754 / JCM 8978 / NBRC 102687 / NCIMB 764 / 91-R6</strain>
    </source>
</reference>
<dbReference type="Gene3D" id="1.10.10.10">
    <property type="entry name" value="Winged helix-like DNA-binding domain superfamily/Winged helix DNA-binding domain"/>
    <property type="match status" value="1"/>
</dbReference>
<dbReference type="PANTHER" id="PTHR11710:SF0">
    <property type="entry name" value="40S RIBOSOMAL PROTEIN S19"/>
    <property type="match status" value="1"/>
</dbReference>
<evidence type="ECO:0000256" key="1">
    <source>
        <dbReference type="ARBA" id="ARBA00010014"/>
    </source>
</evidence>
<dbReference type="GO" id="GO:0022627">
    <property type="term" value="C:cytosolic small ribosomal subunit"/>
    <property type="evidence" value="ECO:0007669"/>
    <property type="project" value="TreeGrafter"/>
</dbReference>
<comment type="similarity">
    <text evidence="1 4">Belongs to the eukaryotic ribosomal protein eS19 family.</text>
</comment>
<comment type="function">
    <text evidence="4">May be involved in maturation of the 30S ribosomal subunit.</text>
</comment>
<dbReference type="RefSeq" id="WP_010903479.1">
    <property type="nucleotide sequence ID" value="NZ_VRYN01000001.1"/>
</dbReference>
<dbReference type="GeneID" id="68694603"/>
<dbReference type="GO" id="GO:0003723">
    <property type="term" value="F:RNA binding"/>
    <property type="evidence" value="ECO:0007669"/>
    <property type="project" value="TreeGrafter"/>
</dbReference>
<dbReference type="SMART" id="SM01413">
    <property type="entry name" value="Ribosomal_S19e"/>
    <property type="match status" value="1"/>
</dbReference>
<evidence type="ECO:0000256" key="4">
    <source>
        <dbReference type="HAMAP-Rule" id="MF_01474"/>
    </source>
</evidence>
<accession>A0A4D6GV51</accession>
<dbReference type="NCBIfam" id="NF006811">
    <property type="entry name" value="PRK09333.1"/>
    <property type="match status" value="1"/>
</dbReference>
<keyword evidence="2 4" id="KW-0689">Ribosomal protein</keyword>
<proteinExistence type="inferred from homology"/>
<dbReference type="SUPFAM" id="SSF46785">
    <property type="entry name" value="Winged helix' DNA-binding domain"/>
    <property type="match status" value="1"/>
</dbReference>
<dbReference type="Proteomes" id="UP000323075">
    <property type="component" value="Unassembled WGS sequence"/>
</dbReference>
<evidence type="ECO:0000313" key="6">
    <source>
        <dbReference type="EMBL" id="TYO81924.1"/>
    </source>
</evidence>
<dbReference type="GO" id="GO:0006412">
    <property type="term" value="P:translation"/>
    <property type="evidence" value="ECO:0007669"/>
    <property type="project" value="UniProtKB-UniRule"/>
</dbReference>
<dbReference type="InterPro" id="IPR027548">
    <property type="entry name" value="Ribosomal_eS19_archaeal"/>
</dbReference>
<reference evidence="5" key="3">
    <citation type="journal article" name="MicrobiologyOpen">
        <title>Whole-genome comparison between the type strain of Halobacterium salinarum (DSM 3754(T)) and the laboratory strains R1 and NRC-1.</title>
        <authorList>
            <person name="Pfeiffer F."/>
            <person name="Losensky G."/>
            <person name="Marchfelder A."/>
            <person name="Habermann B."/>
            <person name="Dyall-Smith M."/>
        </authorList>
    </citation>
    <scope>NUCLEOTIDE SEQUENCE</scope>
    <source>
        <strain evidence="5">91-R6</strain>
    </source>
</reference>
<comment type="subunit">
    <text evidence="4">Part of the 30S ribosomal subunit.</text>
</comment>
<protein>
    <recommendedName>
        <fullName evidence="4">Small ribosomal subunit protein eS19</fullName>
    </recommendedName>
</protein>
<dbReference type="InterPro" id="IPR036388">
    <property type="entry name" value="WH-like_DNA-bd_sf"/>
</dbReference>
<dbReference type="HAMAP" id="MF_01474">
    <property type="entry name" value="Ribosomal_eS19"/>
    <property type="match status" value="1"/>
</dbReference>
<organism evidence="5 7">
    <name type="scientific">Halobacterium salinarum (strain ATCC 33171 / DSM 3754 / JCM 8978 / NBRC 102687 / NCIMB 764 / 91-R6)</name>
    <dbReference type="NCBI Taxonomy" id="2597657"/>
    <lineage>
        <taxon>Archaea</taxon>
        <taxon>Methanobacteriati</taxon>
        <taxon>Methanobacteriota</taxon>
        <taxon>Stenosarchaea group</taxon>
        <taxon>Halobacteria</taxon>
        <taxon>Halobacteriales</taxon>
        <taxon>Halobacteriaceae</taxon>
        <taxon>Halobacterium</taxon>
    </lineage>
</organism>
<dbReference type="InterPro" id="IPR018277">
    <property type="entry name" value="Ribosomal_eS19_CS"/>
</dbReference>
<sequence>MATLYDAPVDELIDELAADLETRLDEPDWANYAKTGAGRELPPEQSDFWATRAASLLRKVAIDGPIGVKRLSEAYGSTTSGSNRYVVAPSTTTAGSRNIVRTILQQLEAEGLVEQQHDHGRVVTGDGRSLLDETAGDVIESLDRPELERYA</sequence>
<evidence type="ECO:0000313" key="8">
    <source>
        <dbReference type="Proteomes" id="UP000323075"/>
    </source>
</evidence>
<dbReference type="Pfam" id="PF01090">
    <property type="entry name" value="Ribosomal_S19e"/>
    <property type="match status" value="1"/>
</dbReference>
<dbReference type="InterPro" id="IPR001266">
    <property type="entry name" value="Ribosomal_eS19"/>
</dbReference>
<dbReference type="EMBL" id="VRYN01000001">
    <property type="protein sequence ID" value="TYO81924.1"/>
    <property type="molecule type" value="Genomic_DNA"/>
</dbReference>
<dbReference type="GO" id="GO:0003735">
    <property type="term" value="F:structural constituent of ribosome"/>
    <property type="evidence" value="ECO:0007669"/>
    <property type="project" value="InterPro"/>
</dbReference>
<gene>
    <name evidence="4 5" type="primary">rps19e</name>
    <name evidence="6" type="ORF">APQ99_00437</name>
    <name evidence="5" type="ORF">HBSAL_10100</name>
</gene>
<dbReference type="Proteomes" id="UP000296216">
    <property type="component" value="Chromosome"/>
</dbReference>
<name>A0A4D6GV51_HALS9</name>
<dbReference type="InterPro" id="IPR036390">
    <property type="entry name" value="WH_DNA-bd_sf"/>
</dbReference>
<dbReference type="PANTHER" id="PTHR11710">
    <property type="entry name" value="40S RIBOSOMAL PROTEIN S19"/>
    <property type="match status" value="1"/>
</dbReference>
<dbReference type="PROSITE" id="PS00628">
    <property type="entry name" value="RIBOSOMAL_S19E"/>
    <property type="match status" value="1"/>
</dbReference>